<dbReference type="EMBL" id="CP023737">
    <property type="protein sequence ID" value="ATQ69758.1"/>
    <property type="molecule type" value="Genomic_DNA"/>
</dbReference>
<dbReference type="NCBIfam" id="TIGR00072">
    <property type="entry name" value="hydrog_prot"/>
    <property type="match status" value="1"/>
</dbReference>
<proteinExistence type="inferred from homology"/>
<dbReference type="PANTHER" id="PTHR30302">
    <property type="entry name" value="HYDROGENASE 1 MATURATION PROTEASE"/>
    <property type="match status" value="1"/>
</dbReference>
<dbReference type="Gene3D" id="3.40.50.1450">
    <property type="entry name" value="HybD-like"/>
    <property type="match status" value="1"/>
</dbReference>
<keyword evidence="6" id="KW-1185">Reference proteome</keyword>
<dbReference type="PRINTS" id="PR00446">
    <property type="entry name" value="HYDRGNUPTAKE"/>
</dbReference>
<keyword evidence="3" id="KW-0064">Aspartyl protease</keyword>
<dbReference type="GO" id="GO:0008047">
    <property type="term" value="F:enzyme activator activity"/>
    <property type="evidence" value="ECO:0007669"/>
    <property type="project" value="InterPro"/>
</dbReference>
<keyword evidence="2 5" id="KW-0645">Protease</keyword>
<evidence type="ECO:0000256" key="3">
    <source>
        <dbReference type="ARBA" id="ARBA00022750"/>
    </source>
</evidence>
<dbReference type="Proteomes" id="UP000230709">
    <property type="component" value="Chromosome"/>
</dbReference>
<evidence type="ECO:0000256" key="2">
    <source>
        <dbReference type="ARBA" id="ARBA00022670"/>
    </source>
</evidence>
<accession>A0A2D2D424</accession>
<name>A0A2D2D424_METT3</name>
<dbReference type="STRING" id="595536.GCA_000178815_01369"/>
<dbReference type="SUPFAM" id="SSF53163">
    <property type="entry name" value="HybD-like"/>
    <property type="match status" value="1"/>
</dbReference>
<dbReference type="RefSeq" id="WP_003612921.1">
    <property type="nucleotide sequence ID" value="NZ_ADVE02000001.1"/>
</dbReference>
<organism evidence="5 6">
    <name type="scientific">Methylosinus trichosporium (strain ATCC 35070 / NCIMB 11131 / UNIQEM 75 / OB3b)</name>
    <dbReference type="NCBI Taxonomy" id="595536"/>
    <lineage>
        <taxon>Bacteria</taxon>
        <taxon>Pseudomonadati</taxon>
        <taxon>Pseudomonadota</taxon>
        <taxon>Alphaproteobacteria</taxon>
        <taxon>Hyphomicrobiales</taxon>
        <taxon>Methylocystaceae</taxon>
        <taxon>Methylosinus</taxon>
    </lineage>
</organism>
<evidence type="ECO:0000256" key="1">
    <source>
        <dbReference type="ARBA" id="ARBA00006814"/>
    </source>
</evidence>
<dbReference type="KEGG" id="mtw:CQW49_19115"/>
<dbReference type="PANTHER" id="PTHR30302:SF1">
    <property type="entry name" value="HYDROGENASE 2 MATURATION PROTEASE"/>
    <property type="match status" value="1"/>
</dbReference>
<dbReference type="GO" id="GO:0016485">
    <property type="term" value="P:protein processing"/>
    <property type="evidence" value="ECO:0007669"/>
    <property type="project" value="TreeGrafter"/>
</dbReference>
<protein>
    <submittedName>
        <fullName evidence="5">Hydrogenase maturation protease</fullName>
    </submittedName>
</protein>
<dbReference type="GO" id="GO:0004190">
    <property type="term" value="F:aspartic-type endopeptidase activity"/>
    <property type="evidence" value="ECO:0007669"/>
    <property type="project" value="UniProtKB-KW"/>
</dbReference>
<keyword evidence="4" id="KW-0378">Hydrolase</keyword>
<sequence length="165" mass="16747">MTRILVAGIGNIFCGDDAFGVEVARALARSDALGQADVVDFGISGIDLAFALTDGYDVAILVDAAPRGEEPGTLSIVEPQIDAEDETIVSAHGLDPVAVLQSVARIGGHAPRVLLVACEPLTLGGEEGAMELSAPVAAAVEPAARLVETLVASLREAGCTEGSVQ</sequence>
<evidence type="ECO:0000313" key="6">
    <source>
        <dbReference type="Proteomes" id="UP000230709"/>
    </source>
</evidence>
<reference evidence="6" key="1">
    <citation type="submission" date="2017-10" db="EMBL/GenBank/DDBJ databases">
        <title>Completed PacBio SMRT sequence of Methylosinus trichosporium OB3b reveals presence of a third large plasmid.</title>
        <authorList>
            <person name="Charles T.C."/>
            <person name="Lynch M.D.J."/>
            <person name="Heil J.R."/>
            <person name="Cheng J."/>
        </authorList>
    </citation>
    <scope>NUCLEOTIDE SEQUENCE [LARGE SCALE GENOMIC DNA]</scope>
    <source>
        <strain evidence="6">OB3b</strain>
    </source>
</reference>
<evidence type="ECO:0000256" key="4">
    <source>
        <dbReference type="ARBA" id="ARBA00022801"/>
    </source>
</evidence>
<gene>
    <name evidence="5" type="ORF">CQW49_19115</name>
</gene>
<comment type="similarity">
    <text evidence="1">Belongs to the peptidase A31 family.</text>
</comment>
<evidence type="ECO:0000313" key="5">
    <source>
        <dbReference type="EMBL" id="ATQ69758.1"/>
    </source>
</evidence>
<dbReference type="AlphaFoldDB" id="A0A2D2D424"/>
<dbReference type="InterPro" id="IPR000671">
    <property type="entry name" value="Peptidase_A31"/>
</dbReference>
<dbReference type="Pfam" id="PF01750">
    <property type="entry name" value="HycI"/>
    <property type="match status" value="1"/>
</dbReference>
<dbReference type="InterPro" id="IPR023430">
    <property type="entry name" value="Pept_HybD-like_dom_sf"/>
</dbReference>